<organism evidence="13 14">
    <name type="scientific">Helicobacter colisuis</name>
    <dbReference type="NCBI Taxonomy" id="2949739"/>
    <lineage>
        <taxon>Bacteria</taxon>
        <taxon>Pseudomonadati</taxon>
        <taxon>Campylobacterota</taxon>
        <taxon>Epsilonproteobacteria</taxon>
        <taxon>Campylobacterales</taxon>
        <taxon>Helicobacteraceae</taxon>
        <taxon>Helicobacter</taxon>
    </lineage>
</organism>
<evidence type="ECO:0000259" key="12">
    <source>
        <dbReference type="SMART" id="SM00986"/>
    </source>
</evidence>
<feature type="domain" description="Uracil-DNA glycosylase-like" evidence="12">
    <location>
        <begin position="59"/>
        <end position="218"/>
    </location>
</feature>
<dbReference type="Proteomes" id="UP001057522">
    <property type="component" value="Unassembled WGS sequence"/>
</dbReference>
<proteinExistence type="inferred from homology"/>
<evidence type="ECO:0000256" key="7">
    <source>
        <dbReference type="ARBA" id="ARBA00022801"/>
    </source>
</evidence>
<accession>A0ABT0TS70</accession>
<evidence type="ECO:0000256" key="2">
    <source>
        <dbReference type="ARBA" id="ARBA00002631"/>
    </source>
</evidence>
<dbReference type="SUPFAM" id="SSF52141">
    <property type="entry name" value="Uracil-DNA glycosylase-like"/>
    <property type="match status" value="1"/>
</dbReference>
<dbReference type="Gene3D" id="3.40.470.10">
    <property type="entry name" value="Uracil-DNA glycosylase-like domain"/>
    <property type="match status" value="1"/>
</dbReference>
<dbReference type="InterPro" id="IPR002043">
    <property type="entry name" value="UDG_fam1"/>
</dbReference>
<dbReference type="NCBIfam" id="NF003591">
    <property type="entry name" value="PRK05254.1-4"/>
    <property type="match status" value="1"/>
</dbReference>
<dbReference type="PANTHER" id="PTHR11264:SF0">
    <property type="entry name" value="URACIL-DNA GLYCOSYLASE"/>
    <property type="match status" value="1"/>
</dbReference>
<dbReference type="RefSeq" id="WP_242099350.1">
    <property type="nucleotide sequence ID" value="NZ_JAMOKV010000001.1"/>
</dbReference>
<keyword evidence="6 9" id="KW-0227">DNA damage</keyword>
<dbReference type="EMBL" id="JAMOKX010000001">
    <property type="protein sequence ID" value="MCL9818756.1"/>
    <property type="molecule type" value="Genomic_DNA"/>
</dbReference>
<evidence type="ECO:0000256" key="1">
    <source>
        <dbReference type="ARBA" id="ARBA00001400"/>
    </source>
</evidence>
<reference evidence="13" key="1">
    <citation type="submission" date="2022-06" db="EMBL/GenBank/DDBJ databases">
        <title>Helicobacter colisuis sp. nov.</title>
        <authorList>
            <person name="Papic B."/>
            <person name="Gruntar I."/>
        </authorList>
    </citation>
    <scope>NUCLEOTIDE SEQUENCE</scope>
    <source>
        <strain evidence="13">11154-15</strain>
    </source>
</reference>
<keyword evidence="13" id="KW-0326">Glycosidase</keyword>
<dbReference type="CDD" id="cd10027">
    <property type="entry name" value="UDG-F1-like"/>
    <property type="match status" value="1"/>
</dbReference>
<comment type="catalytic activity">
    <reaction evidence="1 9 11">
        <text>Hydrolyzes single-stranded DNA or mismatched double-stranded DNA and polynucleotides, releasing free uracil.</text>
        <dbReference type="EC" id="3.2.2.27"/>
    </reaction>
</comment>
<evidence type="ECO:0000256" key="3">
    <source>
        <dbReference type="ARBA" id="ARBA00008184"/>
    </source>
</evidence>
<evidence type="ECO:0000256" key="9">
    <source>
        <dbReference type="HAMAP-Rule" id="MF_00148"/>
    </source>
</evidence>
<feature type="active site" description="Proton acceptor" evidence="9 10">
    <location>
        <position position="74"/>
    </location>
</feature>
<evidence type="ECO:0000256" key="10">
    <source>
        <dbReference type="PROSITE-ProRule" id="PRU10072"/>
    </source>
</evidence>
<dbReference type="NCBIfam" id="NF003588">
    <property type="entry name" value="PRK05254.1-1"/>
    <property type="match status" value="1"/>
</dbReference>
<comment type="caution">
    <text evidence="13">The sequence shown here is derived from an EMBL/GenBank/DDBJ whole genome shotgun (WGS) entry which is preliminary data.</text>
</comment>
<evidence type="ECO:0000256" key="6">
    <source>
        <dbReference type="ARBA" id="ARBA00022763"/>
    </source>
</evidence>
<comment type="similarity">
    <text evidence="3 9 11">Belongs to the uracil-DNA glycosylase (UDG) superfamily. UNG family.</text>
</comment>
<dbReference type="PANTHER" id="PTHR11264">
    <property type="entry name" value="URACIL-DNA GLYCOSYLASE"/>
    <property type="match status" value="1"/>
</dbReference>
<dbReference type="HAMAP" id="MF_00148">
    <property type="entry name" value="UDG"/>
    <property type="match status" value="1"/>
</dbReference>
<protein>
    <recommendedName>
        <fullName evidence="5 9">Uracil-DNA glycosylase</fullName>
        <shortName evidence="9">UDG</shortName>
        <ecNumber evidence="4 9">3.2.2.27</ecNumber>
    </recommendedName>
</protein>
<dbReference type="GO" id="GO:0004844">
    <property type="term" value="F:uracil DNA N-glycosylase activity"/>
    <property type="evidence" value="ECO:0007669"/>
    <property type="project" value="UniProtKB-EC"/>
</dbReference>
<comment type="function">
    <text evidence="2 9 11">Excises uracil residues from the DNA which can arise as a result of misincorporation of dUMP residues by DNA polymerase or due to deamination of cytosine.</text>
</comment>
<name>A0ABT0TS70_9HELI</name>
<dbReference type="NCBIfam" id="TIGR00628">
    <property type="entry name" value="ung"/>
    <property type="match status" value="1"/>
</dbReference>
<gene>
    <name evidence="9 13" type="primary">ung</name>
    <name evidence="13" type="ORF">NCR95_00965</name>
</gene>
<evidence type="ECO:0000256" key="8">
    <source>
        <dbReference type="ARBA" id="ARBA00023204"/>
    </source>
</evidence>
<keyword evidence="8 9" id="KW-0234">DNA repair</keyword>
<evidence type="ECO:0000313" key="14">
    <source>
        <dbReference type="Proteomes" id="UP001057522"/>
    </source>
</evidence>
<evidence type="ECO:0000256" key="11">
    <source>
        <dbReference type="RuleBase" id="RU003780"/>
    </source>
</evidence>
<dbReference type="SMART" id="SM00986">
    <property type="entry name" value="UDG"/>
    <property type="match status" value="1"/>
</dbReference>
<dbReference type="InterPro" id="IPR005122">
    <property type="entry name" value="Uracil-DNA_glycosylase-like"/>
</dbReference>
<dbReference type="Pfam" id="PF03167">
    <property type="entry name" value="UDG"/>
    <property type="match status" value="1"/>
</dbReference>
<comment type="subcellular location">
    <subcellularLocation>
        <location evidence="9">Cytoplasm</location>
    </subcellularLocation>
</comment>
<dbReference type="NCBIfam" id="NF003592">
    <property type="entry name" value="PRK05254.1-5"/>
    <property type="match status" value="1"/>
</dbReference>
<evidence type="ECO:0000256" key="5">
    <source>
        <dbReference type="ARBA" id="ARBA00018429"/>
    </source>
</evidence>
<keyword evidence="9" id="KW-0963">Cytoplasm</keyword>
<keyword evidence="14" id="KW-1185">Reference proteome</keyword>
<keyword evidence="7 9" id="KW-0378">Hydrolase</keyword>
<sequence>MQDINISLENIKIEESWKLALKDEFLKPYFLEIKRHYLKAKNAGKILYPPANLIFNAFNLTPFTSLKVVLLGQDPYHNPNQAMGLSFSVPKGISLPPSLKNIYQELYEDLGIPPSHDGDLSKWAKQGVLLLNSVLSVEQNKPASHQNFGWQTFTDNVISTISLQKEGIIFLLWGNYAKAKKKLIDSKKHFILEAAHPSPLARGAFFGCRHFSKTNKILKSLRKDPIDWQI</sequence>
<dbReference type="SMART" id="SM00987">
    <property type="entry name" value="UreE_C"/>
    <property type="match status" value="1"/>
</dbReference>
<dbReference type="NCBIfam" id="NF003589">
    <property type="entry name" value="PRK05254.1-2"/>
    <property type="match status" value="1"/>
</dbReference>
<evidence type="ECO:0000256" key="4">
    <source>
        <dbReference type="ARBA" id="ARBA00012030"/>
    </source>
</evidence>
<evidence type="ECO:0000313" key="13">
    <source>
        <dbReference type="EMBL" id="MCL9818756.1"/>
    </source>
</evidence>
<dbReference type="InterPro" id="IPR036895">
    <property type="entry name" value="Uracil-DNA_glycosylase-like_sf"/>
</dbReference>
<dbReference type="InterPro" id="IPR018085">
    <property type="entry name" value="Ura-DNA_Glyclase_AS"/>
</dbReference>
<dbReference type="PROSITE" id="PS00130">
    <property type="entry name" value="U_DNA_GLYCOSYLASE"/>
    <property type="match status" value="1"/>
</dbReference>
<dbReference type="EC" id="3.2.2.27" evidence="4 9"/>